<protein>
    <recommendedName>
        <fullName evidence="5">Internal virion protein B</fullName>
    </recommendedName>
</protein>
<feature type="chain" id="PRO_5030163464" description="Internal virion protein B" evidence="2">
    <location>
        <begin position="23"/>
        <end position="197"/>
    </location>
</feature>
<evidence type="ECO:0000256" key="1">
    <source>
        <dbReference type="SAM" id="MobiDB-lite"/>
    </source>
</evidence>
<evidence type="ECO:0008006" key="5">
    <source>
        <dbReference type="Google" id="ProtNLM"/>
    </source>
</evidence>
<dbReference type="AlphaFoldDB" id="A0A7G8YE27"/>
<evidence type="ECO:0000313" key="4">
    <source>
        <dbReference type="Proteomes" id="UP000515277"/>
    </source>
</evidence>
<reference evidence="4" key="1">
    <citation type="journal article" date="2020" name="Microbiol. Resour. Announc.">
        <title>Complete genome sequences of four natural Pseudomonas isolates that catabolize a wide range of aromatic compounds relevant to lignin valorization.</title>
        <authorList>
            <person name="Hatmaker E.A."/>
            <person name="Presley G."/>
            <person name="Cannon O."/>
            <person name="Guss A.M."/>
            <person name="Elkins J.G."/>
        </authorList>
    </citation>
    <scope>NUCLEOTIDE SEQUENCE [LARGE SCALE GENOMIC DNA]</scope>
    <source>
        <strain evidence="4">H1F5C</strain>
    </source>
</reference>
<dbReference type="InterPro" id="IPR038996">
    <property type="entry name" value="Gp14"/>
</dbReference>
<proteinExistence type="predicted"/>
<feature type="compositionally biased region" description="Gly residues" evidence="1">
    <location>
        <begin position="186"/>
        <end position="197"/>
    </location>
</feature>
<dbReference type="Proteomes" id="UP000515277">
    <property type="component" value="Chromosome"/>
</dbReference>
<feature type="signal peptide" evidence="2">
    <location>
        <begin position="1"/>
        <end position="22"/>
    </location>
</feature>
<dbReference type="Pfam" id="PF24072">
    <property type="entry name" value="T7_gp14"/>
    <property type="match status" value="1"/>
</dbReference>
<sequence>MCGPLVIPMVMAAMAASSAAMGASEQAKAKGAATDAQRKNQQEIIKAANAADADSKLETVDKADEARRQLTEVNLQALRNKGTINAAIGEAGFSGNSADRLRRSVDNEASAEKMNILDNYERDYAALFQNRIGAAENARSAVRGGGGQGMKINNVANALNIASAGFGGYAAGESLSASKAPQGAGTAKGAGSQGKPK</sequence>
<dbReference type="EMBL" id="CP060201">
    <property type="protein sequence ID" value="QNH79694.1"/>
    <property type="molecule type" value="Genomic_DNA"/>
</dbReference>
<keyword evidence="2" id="KW-0732">Signal</keyword>
<gene>
    <name evidence="3" type="ORF">GGI48_11195</name>
</gene>
<name>A0A7G8YE27_9PSED</name>
<evidence type="ECO:0000313" key="3">
    <source>
        <dbReference type="EMBL" id="QNH79694.1"/>
    </source>
</evidence>
<organism evidence="3 4">
    <name type="scientific">Pseudomonas protegens</name>
    <dbReference type="NCBI Taxonomy" id="380021"/>
    <lineage>
        <taxon>Bacteria</taxon>
        <taxon>Pseudomonadati</taxon>
        <taxon>Pseudomonadota</taxon>
        <taxon>Gammaproteobacteria</taxon>
        <taxon>Pseudomonadales</taxon>
        <taxon>Pseudomonadaceae</taxon>
        <taxon>Pseudomonas</taxon>
    </lineage>
</organism>
<feature type="region of interest" description="Disordered" evidence="1">
    <location>
        <begin position="176"/>
        <end position="197"/>
    </location>
</feature>
<accession>A0A7G8YE27</accession>
<evidence type="ECO:0000256" key="2">
    <source>
        <dbReference type="SAM" id="SignalP"/>
    </source>
</evidence>